<evidence type="ECO:0000256" key="6">
    <source>
        <dbReference type="ARBA" id="ARBA00048864"/>
    </source>
</evidence>
<keyword evidence="5" id="KW-1015">Disulfide bond</keyword>
<organism evidence="9 10">
    <name type="scientific">Pandoravirus inopinatum</name>
    <dbReference type="NCBI Taxonomy" id="1605721"/>
    <lineage>
        <taxon>Viruses</taxon>
        <taxon>Pandoravirus</taxon>
    </lineage>
</organism>
<dbReference type="InterPro" id="IPR017905">
    <property type="entry name" value="ERV/ALR_sulphydryl_oxidase"/>
</dbReference>
<name>A0A0B5J7Y3_9VIRU</name>
<dbReference type="InterPro" id="IPR036774">
    <property type="entry name" value="ERV/ALR_sulphydryl_oxid_sf"/>
</dbReference>
<sequence>MDTQMWGPLVWDFMAVAARACDDLDPDPPEAGTDGPRHRATRAFVLLAYSLRHVLPCSFCRTSYCHYIEDMPPGEFVVGSDETACARQLCGAGDSTSVSVVPTVGRMTTPHLRGTGHAMTAAASMDASGDVVPRVATLVDWVWIMHDRVNRKLGVKNMLTRRRFRKRLRVTAALVHPSAVWDMVTIIALNYPTDGLDRTVATCDPEQRAKRAGHVVFLDALARLLPLVPDLGSLAPYVDPRSALRTGALAARDPFVAWVRVGKRAWLRDVGADAALCARMLAAERAYMASVA</sequence>
<comment type="cofactor">
    <cofactor evidence="1 7">
        <name>FAD</name>
        <dbReference type="ChEBI" id="CHEBI:57692"/>
    </cofactor>
</comment>
<dbReference type="GeneID" id="23462952"/>
<keyword evidence="3 7" id="KW-0274">FAD</keyword>
<dbReference type="Gene3D" id="1.20.120.310">
    <property type="entry name" value="ERV/ALR sulfhydryl oxidase domain"/>
    <property type="match status" value="1"/>
</dbReference>
<reference evidence="9 10" key="1">
    <citation type="journal article" date="2015" name="Parasitol. Res.">
        <title>Viruses in close associations with free-living amoebae.</title>
        <authorList>
            <person name="Scheid P."/>
        </authorList>
    </citation>
    <scope>NUCLEOTIDE SEQUENCE [LARGE SCALE GENOMIC DNA]</scope>
    <source>
        <strain evidence="9">KlaHel</strain>
    </source>
</reference>
<dbReference type="RefSeq" id="YP_009120270.1">
    <property type="nucleotide sequence ID" value="NC_026440.1"/>
</dbReference>
<dbReference type="GO" id="GO:0016972">
    <property type="term" value="F:thiol oxidase activity"/>
    <property type="evidence" value="ECO:0007669"/>
    <property type="project" value="UniProtKB-EC"/>
</dbReference>
<evidence type="ECO:0000259" key="8">
    <source>
        <dbReference type="PROSITE" id="PS51324"/>
    </source>
</evidence>
<feature type="domain" description="ERV/ALR sulfhydryl oxidase" evidence="8">
    <location>
        <begin position="1"/>
        <end position="168"/>
    </location>
</feature>
<evidence type="ECO:0000313" key="9">
    <source>
        <dbReference type="EMBL" id="AJF98035.1"/>
    </source>
</evidence>
<dbReference type="KEGG" id="vg:23462952"/>
<accession>A0A0B5J7Y3</accession>
<keyword evidence="4 7" id="KW-0560">Oxidoreductase</keyword>
<protein>
    <recommendedName>
        <fullName evidence="7">Sulfhydryl oxidase</fullName>
        <ecNumber evidence="7">1.8.3.2</ecNumber>
    </recommendedName>
</protein>
<evidence type="ECO:0000256" key="2">
    <source>
        <dbReference type="ARBA" id="ARBA00022630"/>
    </source>
</evidence>
<evidence type="ECO:0000256" key="7">
    <source>
        <dbReference type="RuleBase" id="RU371123"/>
    </source>
</evidence>
<dbReference type="PROSITE" id="PS51324">
    <property type="entry name" value="ERV_ALR"/>
    <property type="match status" value="1"/>
</dbReference>
<keyword evidence="2 7" id="KW-0285">Flavoprotein</keyword>
<evidence type="ECO:0000256" key="4">
    <source>
        <dbReference type="ARBA" id="ARBA00023002"/>
    </source>
</evidence>
<proteinExistence type="predicted"/>
<dbReference type="EMBL" id="KP136319">
    <property type="protein sequence ID" value="AJF98035.1"/>
    <property type="molecule type" value="Genomic_DNA"/>
</dbReference>
<dbReference type="OrthoDB" id="41597at10239"/>
<comment type="catalytic activity">
    <reaction evidence="6 7">
        <text>2 R'C(R)SH + O2 = R'C(R)S-S(R)CR' + H2O2</text>
        <dbReference type="Rhea" id="RHEA:17357"/>
        <dbReference type="ChEBI" id="CHEBI:15379"/>
        <dbReference type="ChEBI" id="CHEBI:16240"/>
        <dbReference type="ChEBI" id="CHEBI:16520"/>
        <dbReference type="ChEBI" id="CHEBI:17412"/>
        <dbReference type="EC" id="1.8.3.2"/>
    </reaction>
</comment>
<evidence type="ECO:0000256" key="1">
    <source>
        <dbReference type="ARBA" id="ARBA00001974"/>
    </source>
</evidence>
<evidence type="ECO:0000256" key="3">
    <source>
        <dbReference type="ARBA" id="ARBA00022827"/>
    </source>
</evidence>
<dbReference type="EC" id="1.8.3.2" evidence="7"/>
<dbReference type="Proteomes" id="UP000202511">
    <property type="component" value="Segment"/>
</dbReference>
<evidence type="ECO:0000313" key="10">
    <source>
        <dbReference type="Proteomes" id="UP000202511"/>
    </source>
</evidence>
<evidence type="ECO:0000256" key="5">
    <source>
        <dbReference type="ARBA" id="ARBA00023157"/>
    </source>
</evidence>